<dbReference type="InterPro" id="IPR012337">
    <property type="entry name" value="RNaseH-like_sf"/>
</dbReference>
<dbReference type="EC" id="3.1.26.4" evidence="2"/>
<reference evidence="13" key="2">
    <citation type="submission" date="2025-08" db="UniProtKB">
        <authorList>
            <consortium name="Ensembl"/>
        </authorList>
    </citation>
    <scope>IDENTIFICATION</scope>
</reference>
<evidence type="ECO:0000313" key="13">
    <source>
        <dbReference type="Ensembl" id="ENSONIP00000065537.1"/>
    </source>
</evidence>
<evidence type="ECO:0000256" key="9">
    <source>
        <dbReference type="ARBA" id="ARBA00039658"/>
    </source>
</evidence>
<dbReference type="InterPro" id="IPR036397">
    <property type="entry name" value="RNaseH_sf"/>
</dbReference>
<dbReference type="InParanoid" id="A0A669E3P0"/>
<keyword evidence="14" id="KW-1185">Reference proteome</keyword>
<dbReference type="PANTHER" id="PTHR37984:SF15">
    <property type="entry name" value="INTEGRASE CATALYTIC DOMAIN-CONTAINING PROTEIN"/>
    <property type="match status" value="1"/>
</dbReference>
<dbReference type="GO" id="GO:0003676">
    <property type="term" value="F:nucleic acid binding"/>
    <property type="evidence" value="ECO:0007669"/>
    <property type="project" value="InterPro"/>
</dbReference>
<dbReference type="Ensembl" id="ENSONIT00000069047.1">
    <property type="protein sequence ID" value="ENSONIP00000065537.1"/>
    <property type="gene ID" value="ENSONIG00000027295.1"/>
</dbReference>
<dbReference type="GO" id="GO:0015074">
    <property type="term" value="P:DNA integration"/>
    <property type="evidence" value="ECO:0007669"/>
    <property type="project" value="InterPro"/>
</dbReference>
<dbReference type="OMA" id="QHECCDE"/>
<comment type="similarity">
    <text evidence="1">Belongs to the beta type-B retroviral polymerase family. HERV class-II K(HML-2) pol subfamily.</text>
</comment>
<keyword evidence="6" id="KW-0255">Endonuclease</keyword>
<feature type="compositionally biased region" description="Basic and acidic residues" evidence="10">
    <location>
        <begin position="1178"/>
        <end position="1194"/>
    </location>
</feature>
<feature type="region of interest" description="Disordered" evidence="10">
    <location>
        <begin position="1164"/>
        <end position="1264"/>
    </location>
</feature>
<organism evidence="13 14">
    <name type="scientific">Oreochromis niloticus</name>
    <name type="common">Nile tilapia</name>
    <name type="synonym">Tilapia nilotica</name>
    <dbReference type="NCBI Taxonomy" id="8128"/>
    <lineage>
        <taxon>Eukaryota</taxon>
        <taxon>Metazoa</taxon>
        <taxon>Chordata</taxon>
        <taxon>Craniata</taxon>
        <taxon>Vertebrata</taxon>
        <taxon>Euteleostomi</taxon>
        <taxon>Actinopterygii</taxon>
        <taxon>Neopterygii</taxon>
        <taxon>Teleostei</taxon>
        <taxon>Neoteleostei</taxon>
        <taxon>Acanthomorphata</taxon>
        <taxon>Ovalentaria</taxon>
        <taxon>Cichlomorphae</taxon>
        <taxon>Cichliformes</taxon>
        <taxon>Cichlidae</taxon>
        <taxon>African cichlids</taxon>
        <taxon>Pseudocrenilabrinae</taxon>
        <taxon>Oreochromini</taxon>
        <taxon>Oreochromis</taxon>
    </lineage>
</organism>
<protein>
    <recommendedName>
        <fullName evidence="9">Gypsy retrotransposon integrase-like protein 1</fullName>
        <ecNumber evidence="2">3.1.26.4</ecNumber>
    </recommendedName>
</protein>
<dbReference type="PROSITE" id="PS50994">
    <property type="entry name" value="INTEGRASE"/>
    <property type="match status" value="1"/>
</dbReference>
<reference evidence="14" key="1">
    <citation type="submission" date="2012-01" db="EMBL/GenBank/DDBJ databases">
        <title>The Genome Sequence of Oreochromis niloticus (Nile Tilapia).</title>
        <authorList>
            <consortium name="Broad Institute Genome Assembly Team"/>
            <consortium name="Broad Institute Sequencing Platform"/>
            <person name="Di Palma F."/>
            <person name="Johnson J."/>
            <person name="Lander E.S."/>
            <person name="Lindblad-Toh K."/>
        </authorList>
    </citation>
    <scope>NUCLEOTIDE SEQUENCE [LARGE SCALE GENOMIC DNA]</scope>
</reference>
<dbReference type="Pfam" id="PF17921">
    <property type="entry name" value="Integrase_H2C2"/>
    <property type="match status" value="1"/>
</dbReference>
<feature type="compositionally biased region" description="Polar residues" evidence="10">
    <location>
        <begin position="1312"/>
        <end position="1321"/>
    </location>
</feature>
<dbReference type="FunFam" id="3.30.420.10:FF:000032">
    <property type="entry name" value="Retrovirus-related Pol polyprotein from transposon 297-like Protein"/>
    <property type="match status" value="1"/>
</dbReference>
<evidence type="ECO:0000256" key="2">
    <source>
        <dbReference type="ARBA" id="ARBA00012180"/>
    </source>
</evidence>
<sequence>MDKPLIGFNVLEQIIEGQPERLIPTLVTLLCNAICLPPEKAEVVVSFIQTVEPNLTQGRLRTGERDVIIPAGQVTWVKCRVPSTMNPSDCLVLFEADEGNQALEQLDVWTGLVEIQNPAKPYVAIALSNDTKHDITLTRKTALGTLQPVERIVEAEAPNESPPTVTVREVTVEPAEPLPTSWYPPVNLEHLEEEQKEIVERMLFNECRAFARDGNDIGCNPDLKMVINLKDDIPVQRAYTSIPKPLLREVKEYVQDLLVKGWIVRSKSSYAAPIVCVRKKDGSLRLCIDYRLLNQKTVPDRHPLPRIRDLLDTLGGYSWFSILDQGKAYHQGFVDEGSRHLTAFTTPWGLYEWVRIPFGLTNAPAAFQRSMEEILGSLRDDCCVPYLDDILCYSQSFEAHVEVVRKVLQVLQVHGVKLRPEKCELFKAEVRYVGRLVSTEGVRIDPKDLEAVLALKTKSPQTVGDLRRVLGFLSYYRSFIQNFSRIAQPLYELLQSKSSERPTHGRQSKTKGPQMPSRAPIDWTPEHQRVLEQLVDMLVHPPVLAYPDFDQPFVLHTDASEQGLGAVLYQQQGGKLRVIGYGSRTLSPAERNYHLHSGKLEFLALKWAVCEKFRDYLFYAPHFTIYTDNNPLTYIMSTAKLNAVGHRWVGELSDFRFSIKYRPGKTNIDADTLSRVPLDVNNLASVCTEELSQEAVRAAWEGARVAQQKEVAWAAVLLASSQDVMLQPGAALQEVKPDDLMRAQRDDPTMKEVIRLKESNVRLSESIRRSLEGSARKLLREWDRLHLENRILYRRTPERKQLVLPLLYQPMVLKHLHDQMGHVGTERVLHLARERFYWPHMKRCIEDYVTKKCCCIKQKKPTVHVRAPMGNLKSNSPLELVCIDYLHLEKSKGGYEYILVVVDHFTRFAQAYPTKNKSGRTAAERIYNDFIPRFGFPNKLHHDQGREFENELFRTLGQLSGVGHSRTSPYHPQSNPAERFNRTLLQMLRTLTDKEKETWKDHLPQVVHAYNCTRHESTGYSPHFLLFGCHPRLPVDLLFGLVEETEPVSHRGYAEKWRKRMTEAYQIATKNSLSASAKGKSYYDQKVRGVVLKSGDRVLVRNVGERGGPGKLRSYWENRIYVVKEQVSDNPVYVVHPEGNDQGRTRTLHRNLLLLVNDLPVEFPPQPTKLTLRSTHKQTNDRVRDKDRERRIENAETSDSDDDIGSGYWLRAPPIQVESRTPVPSEKQAVSQDRMELGRQTQTRVEGGSVPSPRDLEEPGRRTPVTDAEDIAENLSEMAGAHGEDRLGKEGPMVPETGDEVETHQYDHEGSDSSAALNLPQSEVEPESPQHECCDEQAADSPSNLPAPLRRSTRQRRPGQMLTYSSLGHPTYQSWPTVNMVDTYLVTSAALWPPQSCSPSFQGPPVVQFPYLSLLYPICSY</sequence>
<dbReference type="GO" id="GO:0003964">
    <property type="term" value="F:RNA-directed DNA polymerase activity"/>
    <property type="evidence" value="ECO:0007669"/>
    <property type="project" value="UniProtKB-KW"/>
</dbReference>
<dbReference type="FunFam" id="1.10.340.70:FF:000001">
    <property type="entry name" value="Retrovirus-related Pol polyprotein from transposon gypsy-like Protein"/>
    <property type="match status" value="1"/>
</dbReference>
<dbReference type="Gene3D" id="1.10.340.70">
    <property type="match status" value="1"/>
</dbReference>
<dbReference type="PROSITE" id="PS50878">
    <property type="entry name" value="RT_POL"/>
    <property type="match status" value="1"/>
</dbReference>
<dbReference type="GO" id="GO:0004523">
    <property type="term" value="F:RNA-DNA hybrid ribonuclease activity"/>
    <property type="evidence" value="ECO:0007669"/>
    <property type="project" value="UniProtKB-EC"/>
</dbReference>
<dbReference type="FunFam" id="3.10.20.370:FF:000001">
    <property type="entry name" value="Retrovirus-related Pol polyprotein from transposon 17.6-like protein"/>
    <property type="match status" value="1"/>
</dbReference>
<dbReference type="InterPro" id="IPR001584">
    <property type="entry name" value="Integrase_cat-core"/>
</dbReference>
<dbReference type="Gene3D" id="3.30.420.10">
    <property type="entry name" value="Ribonuclease H-like superfamily/Ribonuclease H"/>
    <property type="match status" value="1"/>
</dbReference>
<feature type="region of interest" description="Disordered" evidence="10">
    <location>
        <begin position="1304"/>
        <end position="1357"/>
    </location>
</feature>
<dbReference type="Pfam" id="PF00078">
    <property type="entry name" value="RVT_1"/>
    <property type="match status" value="1"/>
</dbReference>
<dbReference type="InterPro" id="IPR041588">
    <property type="entry name" value="Integrase_H2C2"/>
</dbReference>
<dbReference type="SUPFAM" id="SSF53098">
    <property type="entry name" value="Ribonuclease H-like"/>
    <property type="match status" value="1"/>
</dbReference>
<dbReference type="CDD" id="cd09274">
    <property type="entry name" value="RNase_HI_RT_Ty3"/>
    <property type="match status" value="1"/>
</dbReference>
<evidence type="ECO:0000256" key="10">
    <source>
        <dbReference type="SAM" id="MobiDB-lite"/>
    </source>
</evidence>
<dbReference type="Proteomes" id="UP000005207">
    <property type="component" value="Linkage group LG7"/>
</dbReference>
<accession>A0A669E3P0</accession>
<evidence type="ECO:0000256" key="7">
    <source>
        <dbReference type="ARBA" id="ARBA00022801"/>
    </source>
</evidence>
<evidence type="ECO:0000256" key="5">
    <source>
        <dbReference type="ARBA" id="ARBA00022722"/>
    </source>
</evidence>
<feature type="region of interest" description="Disordered" evidence="10">
    <location>
        <begin position="497"/>
        <end position="520"/>
    </location>
</feature>
<evidence type="ECO:0000259" key="11">
    <source>
        <dbReference type="PROSITE" id="PS50878"/>
    </source>
</evidence>
<evidence type="ECO:0000256" key="8">
    <source>
        <dbReference type="ARBA" id="ARBA00022918"/>
    </source>
</evidence>
<dbReference type="InterPro" id="IPR043502">
    <property type="entry name" value="DNA/RNA_pol_sf"/>
</dbReference>
<keyword evidence="8" id="KW-0695">RNA-directed DNA polymerase</keyword>
<dbReference type="CDD" id="cd01647">
    <property type="entry name" value="RT_LTR"/>
    <property type="match status" value="1"/>
</dbReference>
<name>A0A669E3P0_ORENI</name>
<evidence type="ECO:0000256" key="4">
    <source>
        <dbReference type="ARBA" id="ARBA00022695"/>
    </source>
</evidence>
<dbReference type="InterPro" id="IPR050951">
    <property type="entry name" value="Retrovirus_Pol_polyprotein"/>
</dbReference>
<dbReference type="InterPro" id="IPR000477">
    <property type="entry name" value="RT_dom"/>
</dbReference>
<feature type="domain" description="Integrase catalytic" evidence="12">
    <location>
        <begin position="873"/>
        <end position="1030"/>
    </location>
</feature>
<dbReference type="InterPro" id="IPR041373">
    <property type="entry name" value="RT_RNaseH"/>
</dbReference>
<dbReference type="Pfam" id="PF17917">
    <property type="entry name" value="RT_RNaseH"/>
    <property type="match status" value="1"/>
</dbReference>
<dbReference type="Gene3D" id="3.30.70.270">
    <property type="match status" value="2"/>
</dbReference>
<evidence type="ECO:0000259" key="12">
    <source>
        <dbReference type="PROSITE" id="PS50994"/>
    </source>
</evidence>
<feature type="region of interest" description="Disordered" evidence="10">
    <location>
        <begin position="1279"/>
        <end position="1298"/>
    </location>
</feature>
<dbReference type="InterPro" id="IPR043128">
    <property type="entry name" value="Rev_trsase/Diguanyl_cyclase"/>
</dbReference>
<dbReference type="GeneTree" id="ENSGT01100000263500"/>
<reference evidence="13" key="3">
    <citation type="submission" date="2025-09" db="UniProtKB">
        <authorList>
            <consortium name="Ensembl"/>
        </authorList>
    </citation>
    <scope>IDENTIFICATION</scope>
</reference>
<dbReference type="Pfam" id="PF00665">
    <property type="entry name" value="rve"/>
    <property type="match status" value="1"/>
</dbReference>
<proteinExistence type="inferred from homology"/>
<dbReference type="SUPFAM" id="SSF56672">
    <property type="entry name" value="DNA/RNA polymerases"/>
    <property type="match status" value="1"/>
</dbReference>
<feature type="domain" description="Reverse transcriptase" evidence="11">
    <location>
        <begin position="258"/>
        <end position="437"/>
    </location>
</feature>
<evidence type="ECO:0000256" key="6">
    <source>
        <dbReference type="ARBA" id="ARBA00022759"/>
    </source>
</evidence>
<keyword evidence="4" id="KW-0548">Nucleotidyltransferase</keyword>
<dbReference type="Gene3D" id="3.10.10.10">
    <property type="entry name" value="HIV Type 1 Reverse Transcriptase, subunit A, domain 1"/>
    <property type="match status" value="1"/>
</dbReference>
<keyword evidence="7" id="KW-0378">Hydrolase</keyword>
<keyword evidence="5" id="KW-0540">Nuclease</keyword>
<evidence type="ECO:0000256" key="1">
    <source>
        <dbReference type="ARBA" id="ARBA00010879"/>
    </source>
</evidence>
<evidence type="ECO:0000313" key="14">
    <source>
        <dbReference type="Proteomes" id="UP000005207"/>
    </source>
</evidence>
<evidence type="ECO:0000256" key="3">
    <source>
        <dbReference type="ARBA" id="ARBA00022679"/>
    </source>
</evidence>
<dbReference type="PANTHER" id="PTHR37984">
    <property type="entry name" value="PROTEIN CBG26694"/>
    <property type="match status" value="1"/>
</dbReference>
<keyword evidence="3" id="KW-0808">Transferase</keyword>